<evidence type="ECO:0000256" key="6">
    <source>
        <dbReference type="ARBA" id="ARBA00023004"/>
    </source>
</evidence>
<dbReference type="Pfam" id="PF00848">
    <property type="entry name" value="Ring_hydroxyl_A"/>
    <property type="match status" value="1"/>
</dbReference>
<dbReference type="PANTHER" id="PTHR43756">
    <property type="entry name" value="CHOLINE MONOOXYGENASE, CHLOROPLASTIC"/>
    <property type="match status" value="1"/>
</dbReference>
<evidence type="ECO:0000256" key="4">
    <source>
        <dbReference type="ARBA" id="ARBA00022723"/>
    </source>
</evidence>
<dbReference type="STRING" id="1565605.PG1C_04565"/>
<dbReference type="PRINTS" id="PR00090">
    <property type="entry name" value="RNGDIOXGNASE"/>
</dbReference>
<evidence type="ECO:0000256" key="3">
    <source>
        <dbReference type="ARBA" id="ARBA00022714"/>
    </source>
</evidence>
<dbReference type="CDD" id="cd08880">
    <property type="entry name" value="RHO_alpha_C_ahdA1c-like"/>
    <property type="match status" value="1"/>
</dbReference>
<dbReference type="GO" id="GO:0005506">
    <property type="term" value="F:iron ion binding"/>
    <property type="evidence" value="ECO:0007669"/>
    <property type="project" value="InterPro"/>
</dbReference>
<dbReference type="Gene3D" id="2.102.10.10">
    <property type="entry name" value="Rieske [2Fe-2S] iron-sulphur domain"/>
    <property type="match status" value="1"/>
</dbReference>
<dbReference type="KEGG" id="rbu:PG1C_04565"/>
<name>A0A0C5J7J7_9PROT</name>
<dbReference type="RefSeq" id="WP_202636240.1">
    <property type="nucleotide sequence ID" value="NZ_CP010554.1"/>
</dbReference>
<dbReference type="HOGENOM" id="CLU_026244_4_0_4"/>
<dbReference type="GO" id="GO:0051537">
    <property type="term" value="F:2 iron, 2 sulfur cluster binding"/>
    <property type="evidence" value="ECO:0007669"/>
    <property type="project" value="UniProtKB-KW"/>
</dbReference>
<evidence type="ECO:0000256" key="7">
    <source>
        <dbReference type="ARBA" id="ARBA00023014"/>
    </source>
</evidence>
<keyword evidence="4" id="KW-0479">Metal-binding</keyword>
<dbReference type="InterPro" id="IPR043264">
    <property type="entry name" value="AhdA1c-like_alpha_C"/>
</dbReference>
<keyword evidence="5" id="KW-0560">Oxidoreductase</keyword>
<evidence type="ECO:0000313" key="11">
    <source>
        <dbReference type="Proteomes" id="UP000061603"/>
    </source>
</evidence>
<dbReference type="GO" id="GO:0016491">
    <property type="term" value="F:oxidoreductase activity"/>
    <property type="evidence" value="ECO:0007669"/>
    <property type="project" value="UniProtKB-KW"/>
</dbReference>
<organism evidence="10 11">
    <name type="scientific">Rugosibacter aromaticivorans</name>
    <dbReference type="NCBI Taxonomy" id="1565605"/>
    <lineage>
        <taxon>Bacteria</taxon>
        <taxon>Pseudomonadati</taxon>
        <taxon>Pseudomonadota</taxon>
        <taxon>Betaproteobacteria</taxon>
        <taxon>Nitrosomonadales</taxon>
        <taxon>Sterolibacteriaceae</taxon>
        <taxon>Rugosibacter</taxon>
    </lineage>
</organism>
<dbReference type="SUPFAM" id="SSF55961">
    <property type="entry name" value="Bet v1-like"/>
    <property type="match status" value="1"/>
</dbReference>
<evidence type="ECO:0000256" key="5">
    <source>
        <dbReference type="ARBA" id="ARBA00023002"/>
    </source>
</evidence>
<keyword evidence="11" id="KW-1185">Reference proteome</keyword>
<dbReference type="Pfam" id="PF00355">
    <property type="entry name" value="Rieske"/>
    <property type="match status" value="1"/>
</dbReference>
<dbReference type="InterPro" id="IPR017941">
    <property type="entry name" value="Rieske_2Fe-2S"/>
</dbReference>
<keyword evidence="7" id="KW-0411">Iron-sulfur</keyword>
<dbReference type="PANTHER" id="PTHR43756:SF5">
    <property type="entry name" value="CHOLINE MONOOXYGENASE, CHLOROPLASTIC"/>
    <property type="match status" value="1"/>
</dbReference>
<dbReference type="PROSITE" id="PS00570">
    <property type="entry name" value="RING_HYDROXYL_ALPHA"/>
    <property type="match status" value="1"/>
</dbReference>
<keyword evidence="3" id="KW-0001">2Fe-2S</keyword>
<gene>
    <name evidence="10" type="ORF">PG1C_04565</name>
</gene>
<comment type="cofactor">
    <cofactor evidence="1">
        <name>Fe cation</name>
        <dbReference type="ChEBI" id="CHEBI:24875"/>
    </cofactor>
</comment>
<dbReference type="InterPro" id="IPR015881">
    <property type="entry name" value="ARHD_Rieske_2Fe_2S"/>
</dbReference>
<dbReference type="InterPro" id="IPR036922">
    <property type="entry name" value="Rieske_2Fe-2S_sf"/>
</dbReference>
<dbReference type="PATRIC" id="fig|1565605.3.peg.961"/>
<evidence type="ECO:0000256" key="8">
    <source>
        <dbReference type="ARBA" id="ARBA00023027"/>
    </source>
</evidence>
<dbReference type="EMBL" id="CP010554">
    <property type="protein sequence ID" value="AJP47935.1"/>
    <property type="molecule type" value="Genomic_DNA"/>
</dbReference>
<evidence type="ECO:0000256" key="1">
    <source>
        <dbReference type="ARBA" id="ARBA00001962"/>
    </source>
</evidence>
<dbReference type="AlphaFoldDB" id="A0A0C5J7J7"/>
<evidence type="ECO:0000313" key="10">
    <source>
        <dbReference type="EMBL" id="AJP47935.1"/>
    </source>
</evidence>
<dbReference type="Proteomes" id="UP000061603">
    <property type="component" value="Chromosome"/>
</dbReference>
<dbReference type="InterPro" id="IPR001663">
    <property type="entry name" value="Rng_hydr_dOase-A"/>
</dbReference>
<proteinExistence type="inferred from homology"/>
<dbReference type="InterPro" id="IPR015879">
    <property type="entry name" value="Ring_hydroxy_dOase_asu_C_dom"/>
</dbReference>
<dbReference type="SUPFAM" id="SSF50022">
    <property type="entry name" value="ISP domain"/>
    <property type="match status" value="1"/>
</dbReference>
<feature type="domain" description="Rieske" evidence="9">
    <location>
        <begin position="45"/>
        <end position="160"/>
    </location>
</feature>
<dbReference type="Gene3D" id="3.90.380.10">
    <property type="entry name" value="Naphthalene 1,2-dioxygenase Alpha Subunit, Chain A, domain 1"/>
    <property type="match status" value="1"/>
</dbReference>
<reference evidence="10 11" key="1">
    <citation type="journal article" date="2015" name="Genome Announc.">
        <title>Complete Genome Sequence of a Novel Bacterium within the Family Rhodocyclaceae That Degrades Polycyclic Aromatic Hydrocarbons.</title>
        <authorList>
            <person name="Singleton D.R."/>
            <person name="Dickey A.N."/>
            <person name="Scholl E.H."/>
            <person name="Wright F.A."/>
            <person name="Aitken M.D."/>
        </authorList>
    </citation>
    <scope>NUCLEOTIDE SEQUENCE [LARGE SCALE GENOMIC DNA]</scope>
    <source>
        <strain evidence="11">PG1-Ca6</strain>
    </source>
</reference>
<comment type="similarity">
    <text evidence="2">Belongs to the bacterial ring-hydroxylating dioxygenase alpha subunit family.</text>
</comment>
<dbReference type="PROSITE" id="PS51296">
    <property type="entry name" value="RIESKE"/>
    <property type="match status" value="1"/>
</dbReference>
<keyword evidence="8" id="KW-0520">NAD</keyword>
<evidence type="ECO:0000259" key="9">
    <source>
        <dbReference type="PROSITE" id="PS51296"/>
    </source>
</evidence>
<keyword evidence="6" id="KW-0408">Iron</keyword>
<accession>A0A0C5J7J7</accession>
<evidence type="ECO:0000256" key="2">
    <source>
        <dbReference type="ARBA" id="ARBA00008751"/>
    </source>
</evidence>
<protein>
    <submittedName>
        <fullName evidence="10">Rieske (2Fe-2S) protein</fullName>
    </submittedName>
</protein>
<sequence>MNAPMDQFEKRWTAGREGFRVPYEVFTDRAYYDREQEKIFRGETWSFVGLEAELPNKGDFKATAIGDTPVIVTRDQTGQIRVFKNRCAHRGALLVRELRGNTKSFDCVYHQWSFDLTGALRGVPMRRGVRGEGGMPPEFDMANFGLDALRVEALNGVIFASFSSTVEPLLDYLGKEVVDTIKKIFNRPIRIMGDQRQYVHGNWKLYAENTRDPYHGSLLHLFHNTFGLYRATQSGVSHMDASKRHSILKVVATAVPASESEDKEVYKDVRSYNTEFHLQDPSILAGRKEFDDGSTLIINAIFPNLLLQQIANTLAVRQSVTYAPDAFEIVWTLFGYADDDEEMQMIRMKQSNLIGPAGLISMEDGEAVEIVQEAVVRDGQKTSLLAMGGGHAENVEHMITEGPIIGFWENYCRYLGIISRTAE</sequence>